<protein>
    <submittedName>
        <fullName evidence="5">MutS-like protein</fullName>
    </submittedName>
</protein>
<sequence>MQLKSVIEEVGGLRFMVDRLDIQSGVGRRLLLASELMTSKEAIERDHSNQQHLRELLDDDACLSATNTIRVKLAQIRDIKGSLKNLERGQVLDDIELFEVKHFAIVANEIREISNSKGISPIDLPNIEGAIALLDPDGNRIPSFYIYDAYSTELASIRKQIKSQPADSDVSGFLEKAEAIEDTIRQRLSNELRAMLATLRQSLEHIGKLDILIAKAHQAKELQLVRPDISDSVTSYQGIFNPQVKEILAQQGKRFQPVDISLDRSICLITGANMAGKTVMLKTVALSQYLCQFGFFVPAAKASVCLVNRIMTSIGDEQSELKGLSAFAAEILKISHIVAAAKTDKKLLVLIDELARTTNPTEGKAIVSATANMLNGMGIRGIITTHYSGVKTDCHRLRVRGFVDSINETVTIDNLSSFIDYSLVDDDSGLVPQEALRIASLLGVDDELLGLARKMIDESS</sequence>
<organism evidence="5 6">
    <name type="scientific">Acetobacteroides hydrogenigenes</name>
    <dbReference type="NCBI Taxonomy" id="979970"/>
    <lineage>
        <taxon>Bacteria</taxon>
        <taxon>Pseudomonadati</taxon>
        <taxon>Bacteroidota</taxon>
        <taxon>Bacteroidia</taxon>
        <taxon>Bacteroidales</taxon>
        <taxon>Rikenellaceae</taxon>
        <taxon>Acetobacteroides</taxon>
    </lineage>
</organism>
<evidence type="ECO:0000256" key="1">
    <source>
        <dbReference type="ARBA" id="ARBA00022741"/>
    </source>
</evidence>
<dbReference type="AlphaFoldDB" id="A0A4R2EDX5"/>
<dbReference type="SUPFAM" id="SSF48334">
    <property type="entry name" value="DNA repair protein MutS, domain III"/>
    <property type="match status" value="1"/>
</dbReference>
<keyword evidence="1" id="KW-0547">Nucleotide-binding</keyword>
<dbReference type="InterPro" id="IPR027417">
    <property type="entry name" value="P-loop_NTPase"/>
</dbReference>
<dbReference type="GO" id="GO:0030983">
    <property type="term" value="F:mismatched DNA binding"/>
    <property type="evidence" value="ECO:0007669"/>
    <property type="project" value="InterPro"/>
</dbReference>
<dbReference type="SMART" id="SM00534">
    <property type="entry name" value="MUTSac"/>
    <property type="match status" value="1"/>
</dbReference>
<evidence type="ECO:0000313" key="5">
    <source>
        <dbReference type="EMBL" id="TCN62179.1"/>
    </source>
</evidence>
<gene>
    <name evidence="5" type="ORF">CLV25_11912</name>
</gene>
<dbReference type="Gene3D" id="3.40.50.300">
    <property type="entry name" value="P-loop containing nucleotide triphosphate hydrolases"/>
    <property type="match status" value="1"/>
</dbReference>
<dbReference type="PANTHER" id="PTHR11361:SF14">
    <property type="entry name" value="DNA MISMATCH REPAIR PROTEIN MUTS, TYPE 2"/>
    <property type="match status" value="1"/>
</dbReference>
<keyword evidence="6" id="KW-1185">Reference proteome</keyword>
<dbReference type="GO" id="GO:0006298">
    <property type="term" value="P:mismatch repair"/>
    <property type="evidence" value="ECO:0007669"/>
    <property type="project" value="InterPro"/>
</dbReference>
<dbReference type="GO" id="GO:0140664">
    <property type="term" value="F:ATP-dependent DNA damage sensor activity"/>
    <property type="evidence" value="ECO:0007669"/>
    <property type="project" value="InterPro"/>
</dbReference>
<dbReference type="EMBL" id="SLWB01000019">
    <property type="protein sequence ID" value="TCN62179.1"/>
    <property type="molecule type" value="Genomic_DNA"/>
</dbReference>
<dbReference type="InterPro" id="IPR045076">
    <property type="entry name" value="MutS"/>
</dbReference>
<name>A0A4R2EDX5_9BACT</name>
<accession>A0A4R2EDX5</accession>
<dbReference type="InterPro" id="IPR000432">
    <property type="entry name" value="DNA_mismatch_repair_MutS_C"/>
</dbReference>
<dbReference type="Pfam" id="PF00488">
    <property type="entry name" value="MutS_V"/>
    <property type="match status" value="1"/>
</dbReference>
<dbReference type="PANTHER" id="PTHR11361">
    <property type="entry name" value="DNA MISMATCH REPAIR PROTEIN MUTS FAMILY MEMBER"/>
    <property type="match status" value="1"/>
</dbReference>
<evidence type="ECO:0000256" key="2">
    <source>
        <dbReference type="ARBA" id="ARBA00022840"/>
    </source>
</evidence>
<dbReference type="RefSeq" id="WP_131840418.1">
    <property type="nucleotide sequence ID" value="NZ_SLWB01000019.1"/>
</dbReference>
<keyword evidence="2" id="KW-0067">ATP-binding</keyword>
<feature type="domain" description="DNA mismatch repair proteins mutS family" evidence="4">
    <location>
        <begin position="264"/>
        <end position="457"/>
    </location>
</feature>
<evidence type="ECO:0000256" key="3">
    <source>
        <dbReference type="ARBA" id="ARBA00023125"/>
    </source>
</evidence>
<dbReference type="InterPro" id="IPR036187">
    <property type="entry name" value="DNA_mismatch_repair_MutS_sf"/>
</dbReference>
<dbReference type="GO" id="GO:0005524">
    <property type="term" value="F:ATP binding"/>
    <property type="evidence" value="ECO:0007669"/>
    <property type="project" value="UniProtKB-KW"/>
</dbReference>
<dbReference type="SUPFAM" id="SSF52540">
    <property type="entry name" value="P-loop containing nucleoside triphosphate hydrolases"/>
    <property type="match status" value="1"/>
</dbReference>
<comment type="caution">
    <text evidence="5">The sequence shown here is derived from an EMBL/GenBank/DDBJ whole genome shotgun (WGS) entry which is preliminary data.</text>
</comment>
<dbReference type="Proteomes" id="UP000294830">
    <property type="component" value="Unassembled WGS sequence"/>
</dbReference>
<reference evidence="5 6" key="1">
    <citation type="submission" date="2019-03" db="EMBL/GenBank/DDBJ databases">
        <title>Genomic Encyclopedia of Archaeal and Bacterial Type Strains, Phase II (KMG-II): from individual species to whole genera.</title>
        <authorList>
            <person name="Goeker M."/>
        </authorList>
    </citation>
    <scope>NUCLEOTIDE SEQUENCE [LARGE SCALE GENOMIC DNA]</scope>
    <source>
        <strain evidence="5 6">RL-C</strain>
    </source>
</reference>
<evidence type="ECO:0000313" key="6">
    <source>
        <dbReference type="Proteomes" id="UP000294830"/>
    </source>
</evidence>
<keyword evidence="3" id="KW-0238">DNA-binding</keyword>
<evidence type="ECO:0000259" key="4">
    <source>
        <dbReference type="SMART" id="SM00534"/>
    </source>
</evidence>
<dbReference type="OrthoDB" id="9777812at2"/>
<proteinExistence type="predicted"/>